<reference evidence="5 6" key="1">
    <citation type="journal article" date="2016" name="Nat. Commun.">
        <title>Thousands of microbial genomes shed light on interconnected biogeochemical processes in an aquifer system.</title>
        <authorList>
            <person name="Anantharaman K."/>
            <person name="Brown C.T."/>
            <person name="Hug L.A."/>
            <person name="Sharon I."/>
            <person name="Castelle C.J."/>
            <person name="Probst A.J."/>
            <person name="Thomas B.C."/>
            <person name="Singh A."/>
            <person name="Wilkins M.J."/>
            <person name="Karaoz U."/>
            <person name="Brodie E.L."/>
            <person name="Williams K.H."/>
            <person name="Hubbard S.S."/>
            <person name="Banfield J.F."/>
        </authorList>
    </citation>
    <scope>NUCLEOTIDE SEQUENCE [LARGE SCALE GENOMIC DNA]</scope>
</reference>
<dbReference type="EMBL" id="MEZQ01000055">
    <property type="protein sequence ID" value="OGD58148.1"/>
    <property type="molecule type" value="Genomic_DNA"/>
</dbReference>
<dbReference type="InterPro" id="IPR052700">
    <property type="entry name" value="Carb_kinase_PfkB-like"/>
</dbReference>
<sequence length="297" mass="31705">MRFDVVSFGSAFVDVYLGSPGFKKVGPALCEVYGGKIDVSQLVITTGGGATNTAVGFERLGLQTAAVCCVGRDDWGLFIRKELRREGVSPLYIQQVEAPTSYSTILVAPDGGRTALVYRGASNELAGGKVEWDKLDPNWFYVSSLGGNFNLLSMIIRQAQKQKIKVALNPGSQEIRAREKLRQFLPHVEILLLNRQEAEALGKISGPKIIAVTEGRKGASLTAGKKTIKAAAVKVKTVEETGAGDAFGSAFVAGIINGLKPETALKMGLLNGAAVTTQFGPKAGLLFATEMNQWLKK</sequence>
<dbReference type="Proteomes" id="UP000176364">
    <property type="component" value="Unassembled WGS sequence"/>
</dbReference>
<dbReference type="InterPro" id="IPR029056">
    <property type="entry name" value="Ribokinase-like"/>
</dbReference>
<comment type="similarity">
    <text evidence="1">Belongs to the carbohydrate kinase PfkB family.</text>
</comment>
<dbReference type="GO" id="GO:0016301">
    <property type="term" value="F:kinase activity"/>
    <property type="evidence" value="ECO:0007669"/>
    <property type="project" value="UniProtKB-KW"/>
</dbReference>
<keyword evidence="2" id="KW-0808">Transferase</keyword>
<keyword evidence="3" id="KW-0418">Kinase</keyword>
<evidence type="ECO:0000256" key="2">
    <source>
        <dbReference type="ARBA" id="ARBA00022679"/>
    </source>
</evidence>
<dbReference type="PANTHER" id="PTHR43320">
    <property type="entry name" value="SUGAR KINASE"/>
    <property type="match status" value="1"/>
</dbReference>
<proteinExistence type="inferred from homology"/>
<evidence type="ECO:0000313" key="5">
    <source>
        <dbReference type="EMBL" id="OGD58148.1"/>
    </source>
</evidence>
<dbReference type="PANTHER" id="PTHR43320:SF3">
    <property type="entry name" value="CARBOHYDRATE KINASE PFKB DOMAIN-CONTAINING PROTEIN"/>
    <property type="match status" value="1"/>
</dbReference>
<feature type="domain" description="Carbohydrate kinase PfkB" evidence="4">
    <location>
        <begin position="4"/>
        <end position="283"/>
    </location>
</feature>
<organism evidence="5 6">
    <name type="scientific">Candidatus Beckwithbacteria bacterium RIFCSPLOWO2_02_FULL_47_23</name>
    <dbReference type="NCBI Taxonomy" id="1797463"/>
    <lineage>
        <taxon>Bacteria</taxon>
        <taxon>Candidatus Beckwithiibacteriota</taxon>
    </lineage>
</organism>
<evidence type="ECO:0000313" key="6">
    <source>
        <dbReference type="Proteomes" id="UP000176364"/>
    </source>
</evidence>
<dbReference type="SUPFAM" id="SSF53613">
    <property type="entry name" value="Ribokinase-like"/>
    <property type="match status" value="1"/>
</dbReference>
<dbReference type="AlphaFoldDB" id="A0A1F5DSJ7"/>
<name>A0A1F5DSJ7_9BACT</name>
<dbReference type="InterPro" id="IPR011611">
    <property type="entry name" value="PfkB_dom"/>
</dbReference>
<dbReference type="Gene3D" id="3.40.1190.20">
    <property type="match status" value="1"/>
</dbReference>
<protein>
    <recommendedName>
        <fullName evidence="4">Carbohydrate kinase PfkB domain-containing protein</fullName>
    </recommendedName>
</protein>
<evidence type="ECO:0000256" key="3">
    <source>
        <dbReference type="ARBA" id="ARBA00022777"/>
    </source>
</evidence>
<dbReference type="InterPro" id="IPR002173">
    <property type="entry name" value="Carboh/pur_kinase_PfkB_CS"/>
</dbReference>
<dbReference type="PROSITE" id="PS00583">
    <property type="entry name" value="PFKB_KINASES_1"/>
    <property type="match status" value="1"/>
</dbReference>
<accession>A0A1F5DSJ7</accession>
<gene>
    <name evidence="5" type="ORF">A3I57_02035</name>
</gene>
<dbReference type="Pfam" id="PF00294">
    <property type="entry name" value="PfkB"/>
    <property type="match status" value="1"/>
</dbReference>
<comment type="caution">
    <text evidence="5">The sequence shown here is derived from an EMBL/GenBank/DDBJ whole genome shotgun (WGS) entry which is preliminary data.</text>
</comment>
<evidence type="ECO:0000259" key="4">
    <source>
        <dbReference type="Pfam" id="PF00294"/>
    </source>
</evidence>
<evidence type="ECO:0000256" key="1">
    <source>
        <dbReference type="ARBA" id="ARBA00010688"/>
    </source>
</evidence>